<dbReference type="GO" id="GO:0051607">
    <property type="term" value="P:defense response to virus"/>
    <property type="evidence" value="ECO:0007669"/>
    <property type="project" value="UniProtKB-UniRule"/>
</dbReference>
<comment type="subunit">
    <text evidence="8">Homodimer, forms a heterotetramer with a Cas2 homodimer.</text>
</comment>
<evidence type="ECO:0000256" key="2">
    <source>
        <dbReference type="ARBA" id="ARBA00022723"/>
    </source>
</evidence>
<organism evidence="9 10">
    <name type="scientific">Mobiluncus curtisii</name>
    <dbReference type="NCBI Taxonomy" id="2051"/>
    <lineage>
        <taxon>Bacteria</taxon>
        <taxon>Bacillati</taxon>
        <taxon>Actinomycetota</taxon>
        <taxon>Actinomycetes</taxon>
        <taxon>Actinomycetales</taxon>
        <taxon>Actinomycetaceae</taxon>
        <taxon>Mobiluncus</taxon>
    </lineage>
</organism>
<evidence type="ECO:0000256" key="3">
    <source>
        <dbReference type="ARBA" id="ARBA00022759"/>
    </source>
</evidence>
<comment type="function">
    <text evidence="8">CRISPR (clustered regularly interspaced short palindromic repeat), is an adaptive immune system that provides protection against mobile genetic elements (viruses, transposable elements and conjugative plasmids). CRISPR clusters contain spacers, sequences complementary to antecedent mobile elements, and target invading nucleic acids. CRISPR clusters are transcribed and processed into CRISPR RNA (crRNA). Acts as a dsDNA endonuclease. Involved in the integration of spacer DNA into the CRISPR cassette.</text>
</comment>
<protein>
    <recommendedName>
        <fullName evidence="8">CRISPR-associated endonuclease Cas1</fullName>
        <ecNumber evidence="8">3.1.-.-</ecNumber>
    </recommendedName>
</protein>
<name>A0A2X2YJ16_9ACTO</name>
<dbReference type="GO" id="GO:0016787">
    <property type="term" value="F:hydrolase activity"/>
    <property type="evidence" value="ECO:0007669"/>
    <property type="project" value="UniProtKB-KW"/>
</dbReference>
<dbReference type="InterPro" id="IPR050646">
    <property type="entry name" value="Cas1"/>
</dbReference>
<keyword evidence="8" id="KW-0464">Manganese</keyword>
<feature type="binding site" evidence="8">
    <location>
        <position position="227"/>
    </location>
    <ligand>
        <name>Mn(2+)</name>
        <dbReference type="ChEBI" id="CHEBI:29035"/>
    </ligand>
</feature>
<dbReference type="Gene3D" id="3.100.10.20">
    <property type="entry name" value="CRISPR-associated endonuclease Cas1, N-terminal domain"/>
    <property type="match status" value="1"/>
</dbReference>
<dbReference type="NCBIfam" id="TIGR03638">
    <property type="entry name" value="cas1_ECOLI"/>
    <property type="match status" value="1"/>
</dbReference>
<dbReference type="PANTHER" id="PTHR34353">
    <property type="entry name" value="CRISPR-ASSOCIATED ENDONUCLEASE CAS1 1"/>
    <property type="match status" value="1"/>
</dbReference>
<dbReference type="GO" id="GO:0043571">
    <property type="term" value="P:maintenance of CRISPR repeat elements"/>
    <property type="evidence" value="ECO:0007669"/>
    <property type="project" value="UniProtKB-UniRule"/>
</dbReference>
<gene>
    <name evidence="9" type="primary">ygbT</name>
    <name evidence="8" type="synonym">cas1</name>
    <name evidence="9" type="ORF">NCTC11820_00435</name>
</gene>
<dbReference type="InterPro" id="IPR033641">
    <property type="entry name" value="Cas1_I-E"/>
</dbReference>
<dbReference type="Proteomes" id="UP000250245">
    <property type="component" value="Unassembled WGS sequence"/>
</dbReference>
<reference evidence="9 10" key="1">
    <citation type="submission" date="2018-06" db="EMBL/GenBank/DDBJ databases">
        <authorList>
            <consortium name="Pathogen Informatics"/>
            <person name="Doyle S."/>
        </authorList>
    </citation>
    <scope>NUCLEOTIDE SEQUENCE [LARGE SCALE GENOMIC DNA]</scope>
    <source>
        <strain evidence="9 10">NCTC11820</strain>
    </source>
</reference>
<comment type="similarity">
    <text evidence="8">Belongs to the CRISPR-associated endonuclease Cas1 family.</text>
</comment>
<dbReference type="RefSeq" id="WP_004008256.1">
    <property type="nucleotide sequence ID" value="NZ_CP068112.1"/>
</dbReference>
<dbReference type="InterPro" id="IPR019851">
    <property type="entry name" value="CRISPR-assoc_Cas1_ECOLI"/>
</dbReference>
<evidence type="ECO:0000256" key="5">
    <source>
        <dbReference type="ARBA" id="ARBA00022842"/>
    </source>
</evidence>
<dbReference type="InterPro" id="IPR002729">
    <property type="entry name" value="CRISPR-assoc_Cas1"/>
</dbReference>
<keyword evidence="6 8" id="KW-0051">Antiviral defense</keyword>
<keyword evidence="4 8" id="KW-0378">Hydrolase</keyword>
<dbReference type="Pfam" id="PF01867">
    <property type="entry name" value="Cas_Cas1"/>
    <property type="match status" value="1"/>
</dbReference>
<dbReference type="HAMAP" id="MF_01470">
    <property type="entry name" value="Cas1"/>
    <property type="match status" value="1"/>
</dbReference>
<dbReference type="Gene3D" id="1.20.120.920">
    <property type="entry name" value="CRISPR-associated endonuclease Cas1, C-terminal domain"/>
    <property type="match status" value="1"/>
</dbReference>
<evidence type="ECO:0000313" key="10">
    <source>
        <dbReference type="Proteomes" id="UP000250245"/>
    </source>
</evidence>
<evidence type="ECO:0000313" key="9">
    <source>
        <dbReference type="EMBL" id="SQB64104.1"/>
    </source>
</evidence>
<comment type="cofactor">
    <cofactor evidence="8">
        <name>Mg(2+)</name>
        <dbReference type="ChEBI" id="CHEBI:18420"/>
    </cofactor>
    <cofactor evidence="8">
        <name>Mn(2+)</name>
        <dbReference type="ChEBI" id="CHEBI:29035"/>
    </cofactor>
</comment>
<keyword evidence="1 8" id="KW-0540">Nuclease</keyword>
<keyword evidence="5 8" id="KW-0460">Magnesium</keyword>
<dbReference type="GO" id="GO:0004520">
    <property type="term" value="F:DNA endonuclease activity"/>
    <property type="evidence" value="ECO:0007669"/>
    <property type="project" value="InterPro"/>
</dbReference>
<evidence type="ECO:0000256" key="6">
    <source>
        <dbReference type="ARBA" id="ARBA00023118"/>
    </source>
</evidence>
<feature type="binding site" evidence="8">
    <location>
        <position position="147"/>
    </location>
    <ligand>
        <name>Mn(2+)</name>
        <dbReference type="ChEBI" id="CHEBI:29035"/>
    </ligand>
</feature>
<dbReference type="InterPro" id="IPR042206">
    <property type="entry name" value="CRISPR-assoc_Cas1_C"/>
</dbReference>
<dbReference type="CDD" id="cd09719">
    <property type="entry name" value="Cas1_I-E"/>
    <property type="match status" value="1"/>
</dbReference>
<keyword evidence="2 8" id="KW-0479">Metal-binding</keyword>
<dbReference type="GeneID" id="55564417"/>
<dbReference type="EC" id="3.1.-.-" evidence="8"/>
<feature type="binding site" evidence="8">
    <location>
        <position position="214"/>
    </location>
    <ligand>
        <name>Mn(2+)</name>
        <dbReference type="ChEBI" id="CHEBI:29035"/>
    </ligand>
</feature>
<keyword evidence="3 8" id="KW-0255">Endonuclease</keyword>
<sequence>MLNTPGSTPLQRQSLSRMEDRLSFLYVERAILNREGNALTIQDSRGIAHIPATQVGVVLLGPGTKVTYAAMALLGDAGCSAVWVGEKGVRYYAHGRPAAKTSRMAEAHARLWANQRSRLRCARRMYSMRFPGEDVSNLPLSQLRGREGARMKRIYAEQSRRTGVPWTRRSYDPNDFGAGDPINCALTEGAAALYGIAHAVVVGLGFIPSLGIIHSGTDRAFVYDVADLYKAEISIPAAFEAVAASAEGDELNVRKRIRDKVVTTRLMQRMVRDLQYVMEIPTDDAYIDANLLLWDELEVIAAGVNWADEDSVLR</sequence>
<dbReference type="GO" id="GO:0003677">
    <property type="term" value="F:DNA binding"/>
    <property type="evidence" value="ECO:0007669"/>
    <property type="project" value="UniProtKB-KW"/>
</dbReference>
<evidence type="ECO:0000256" key="8">
    <source>
        <dbReference type="HAMAP-Rule" id="MF_01470"/>
    </source>
</evidence>
<dbReference type="AlphaFoldDB" id="A0A2X2YJ16"/>
<proteinExistence type="inferred from homology"/>
<evidence type="ECO:0000256" key="4">
    <source>
        <dbReference type="ARBA" id="ARBA00022801"/>
    </source>
</evidence>
<accession>A0A2X2YJ16</accession>
<evidence type="ECO:0000256" key="1">
    <source>
        <dbReference type="ARBA" id="ARBA00022722"/>
    </source>
</evidence>
<dbReference type="PANTHER" id="PTHR34353:SF3">
    <property type="entry name" value="CRISPR-ASSOCIATED ENDONUCLEASE CAS1"/>
    <property type="match status" value="1"/>
</dbReference>
<dbReference type="InterPro" id="IPR042211">
    <property type="entry name" value="CRISPR-assoc_Cas1_N"/>
</dbReference>
<keyword evidence="7 8" id="KW-0238">DNA-binding</keyword>
<dbReference type="GO" id="GO:0046872">
    <property type="term" value="F:metal ion binding"/>
    <property type="evidence" value="ECO:0007669"/>
    <property type="project" value="UniProtKB-UniRule"/>
</dbReference>
<dbReference type="EMBL" id="UASJ01000001">
    <property type="protein sequence ID" value="SQB64104.1"/>
    <property type="molecule type" value="Genomic_DNA"/>
</dbReference>
<evidence type="ECO:0000256" key="7">
    <source>
        <dbReference type="ARBA" id="ARBA00023125"/>
    </source>
</evidence>